<evidence type="ECO:0000313" key="10">
    <source>
        <dbReference type="Proteomes" id="UP000199251"/>
    </source>
</evidence>
<gene>
    <name evidence="9" type="primary">oxyR</name>
    <name evidence="9" type="ORF">BN1232_02998</name>
</gene>
<organism evidence="9 10">
    <name type="scientific">Mycobacterium lentiflavum</name>
    <dbReference type="NCBI Taxonomy" id="141349"/>
    <lineage>
        <taxon>Bacteria</taxon>
        <taxon>Bacillati</taxon>
        <taxon>Actinomycetota</taxon>
        <taxon>Actinomycetes</taxon>
        <taxon>Mycobacteriales</taxon>
        <taxon>Mycobacteriaceae</taxon>
        <taxon>Mycobacterium</taxon>
        <taxon>Mycobacterium simiae complex</taxon>
    </lineage>
</organism>
<dbReference type="GO" id="GO:0032993">
    <property type="term" value="C:protein-DNA complex"/>
    <property type="evidence" value="ECO:0007669"/>
    <property type="project" value="TreeGrafter"/>
</dbReference>
<keyword evidence="4" id="KW-0010">Activator</keyword>
<proteinExistence type="inferred from homology"/>
<evidence type="ECO:0000313" key="9">
    <source>
        <dbReference type="EMBL" id="CQD14338.1"/>
    </source>
</evidence>
<dbReference type="AlphaFoldDB" id="A0A0E4GY00"/>
<evidence type="ECO:0000256" key="2">
    <source>
        <dbReference type="ARBA" id="ARBA00023015"/>
    </source>
</evidence>
<dbReference type="PANTHER" id="PTHR30346">
    <property type="entry name" value="TRANSCRIPTIONAL DUAL REGULATOR HCAR-RELATED"/>
    <property type="match status" value="1"/>
</dbReference>
<dbReference type="GO" id="GO:0003700">
    <property type="term" value="F:DNA-binding transcription factor activity"/>
    <property type="evidence" value="ECO:0007669"/>
    <property type="project" value="InterPro"/>
</dbReference>
<accession>A0A0E4GY00</accession>
<dbReference type="PROSITE" id="PS50931">
    <property type="entry name" value="HTH_LYSR"/>
    <property type="match status" value="1"/>
</dbReference>
<evidence type="ECO:0000256" key="5">
    <source>
        <dbReference type="ARBA" id="ARBA00023163"/>
    </source>
</evidence>
<dbReference type="FunFam" id="1.10.10.10:FF:000001">
    <property type="entry name" value="LysR family transcriptional regulator"/>
    <property type="match status" value="1"/>
</dbReference>
<evidence type="ECO:0000256" key="7">
    <source>
        <dbReference type="ARBA" id="ARBA00056658"/>
    </source>
</evidence>
<dbReference type="SUPFAM" id="SSF46785">
    <property type="entry name" value="Winged helix' DNA-binding domain"/>
    <property type="match status" value="1"/>
</dbReference>
<evidence type="ECO:0000256" key="6">
    <source>
        <dbReference type="ARBA" id="ARBA00040885"/>
    </source>
</evidence>
<keyword evidence="5" id="KW-0804">Transcription</keyword>
<dbReference type="PANTHER" id="PTHR30346:SF26">
    <property type="entry name" value="HYDROGEN PEROXIDE-INDUCIBLE GENES ACTIVATOR"/>
    <property type="match status" value="1"/>
</dbReference>
<dbReference type="InterPro" id="IPR005119">
    <property type="entry name" value="LysR_subst-bd"/>
</dbReference>
<comment type="similarity">
    <text evidence="1">Belongs to the LysR transcriptional regulatory family.</text>
</comment>
<dbReference type="PRINTS" id="PR00039">
    <property type="entry name" value="HTHLYSR"/>
</dbReference>
<dbReference type="InterPro" id="IPR036388">
    <property type="entry name" value="WH-like_DNA-bd_sf"/>
</dbReference>
<dbReference type="Gene3D" id="1.10.10.10">
    <property type="entry name" value="Winged helix-like DNA-binding domain superfamily/Winged helix DNA-binding domain"/>
    <property type="match status" value="1"/>
</dbReference>
<dbReference type="Pfam" id="PF00126">
    <property type="entry name" value="HTH_1"/>
    <property type="match status" value="1"/>
</dbReference>
<dbReference type="Pfam" id="PF03466">
    <property type="entry name" value="LysR_substrate"/>
    <property type="match status" value="1"/>
</dbReference>
<keyword evidence="2" id="KW-0805">Transcription regulation</keyword>
<comment type="function">
    <text evidence="7">Required for the induction the katG gene for catalase. Involved in the response to hydrogen peroxide.</text>
</comment>
<evidence type="ECO:0000256" key="4">
    <source>
        <dbReference type="ARBA" id="ARBA00023159"/>
    </source>
</evidence>
<protein>
    <recommendedName>
        <fullName evidence="6">Probable hydrogen peroxide-inducible genes activator</fullName>
    </recommendedName>
</protein>
<dbReference type="InterPro" id="IPR000847">
    <property type="entry name" value="LysR_HTH_N"/>
</dbReference>
<dbReference type="STRING" id="141349.BN1232_02998"/>
<name>A0A0E4GY00_MYCLN</name>
<feature type="domain" description="HTH lysR-type" evidence="8">
    <location>
        <begin position="27"/>
        <end position="84"/>
    </location>
</feature>
<dbReference type="EMBL" id="CTEE01000001">
    <property type="protein sequence ID" value="CQD14338.1"/>
    <property type="molecule type" value="Genomic_DNA"/>
</dbReference>
<evidence type="ECO:0000256" key="1">
    <source>
        <dbReference type="ARBA" id="ARBA00009437"/>
    </source>
</evidence>
<dbReference type="Gene3D" id="3.40.190.10">
    <property type="entry name" value="Periplasmic binding protein-like II"/>
    <property type="match status" value="2"/>
</dbReference>
<evidence type="ECO:0000259" key="8">
    <source>
        <dbReference type="PROSITE" id="PS50931"/>
    </source>
</evidence>
<evidence type="ECO:0000256" key="3">
    <source>
        <dbReference type="ARBA" id="ARBA00023125"/>
    </source>
</evidence>
<dbReference type="CDD" id="cd08411">
    <property type="entry name" value="PBP2_OxyR"/>
    <property type="match status" value="1"/>
</dbReference>
<sequence length="330" mass="34439">MLPGAVSEVKVIYHTILIAMTDKSFQPTLAGLRAFAAVAEKHHFGSAATDLGVSQSTLSQSLAALETGLGTHLVERSTRRVRLTPEGAQLLPLAQAVVEAAEAFTAAAGGTSDPLQGTLRLGMIPTVAPYVLPTVLTGLSNRLPALTLRVIEDQTERLLTALRGGALDAALIALPADATGLTEVPIYEEDFLLAVPPGHPLSGKRRVSTSALADLPLLLLDEGHCLRDQALDVCQKAGVRAELADTRAASLATAVQCVTGGLGVTLIPQSAAPVEAARSQLGLAQFASPRPGRRIGLVFRSSSGRDESYRRLAAIIGESVGSEQRVRLAT</sequence>
<dbReference type="InterPro" id="IPR036390">
    <property type="entry name" value="WH_DNA-bd_sf"/>
</dbReference>
<dbReference type="Proteomes" id="UP000199251">
    <property type="component" value="Unassembled WGS sequence"/>
</dbReference>
<reference evidence="9 10" key="1">
    <citation type="submission" date="2015-03" db="EMBL/GenBank/DDBJ databases">
        <authorList>
            <person name="Urmite Genomes"/>
        </authorList>
    </citation>
    <scope>NUCLEOTIDE SEQUENCE [LARGE SCALE GENOMIC DNA]</scope>
    <source>
        <strain evidence="9 10">CSUR P1491</strain>
    </source>
</reference>
<dbReference type="GO" id="GO:0003677">
    <property type="term" value="F:DNA binding"/>
    <property type="evidence" value="ECO:0007669"/>
    <property type="project" value="UniProtKB-KW"/>
</dbReference>
<keyword evidence="3" id="KW-0238">DNA-binding</keyword>
<dbReference type="SUPFAM" id="SSF53850">
    <property type="entry name" value="Periplasmic binding protein-like II"/>
    <property type="match status" value="1"/>
</dbReference>